<keyword evidence="2" id="KW-1185">Reference proteome</keyword>
<dbReference type="EMBL" id="CM044704">
    <property type="protein sequence ID" value="KAI5669199.1"/>
    <property type="molecule type" value="Genomic_DNA"/>
</dbReference>
<accession>A0ACC0B959</accession>
<evidence type="ECO:0000313" key="2">
    <source>
        <dbReference type="Proteomes" id="UP001060085"/>
    </source>
</evidence>
<proteinExistence type="predicted"/>
<organism evidence="1 2">
    <name type="scientific">Catharanthus roseus</name>
    <name type="common">Madagascar periwinkle</name>
    <name type="synonym">Vinca rosea</name>
    <dbReference type="NCBI Taxonomy" id="4058"/>
    <lineage>
        <taxon>Eukaryota</taxon>
        <taxon>Viridiplantae</taxon>
        <taxon>Streptophyta</taxon>
        <taxon>Embryophyta</taxon>
        <taxon>Tracheophyta</taxon>
        <taxon>Spermatophyta</taxon>
        <taxon>Magnoliopsida</taxon>
        <taxon>eudicotyledons</taxon>
        <taxon>Gunneridae</taxon>
        <taxon>Pentapetalae</taxon>
        <taxon>asterids</taxon>
        <taxon>lamiids</taxon>
        <taxon>Gentianales</taxon>
        <taxon>Apocynaceae</taxon>
        <taxon>Rauvolfioideae</taxon>
        <taxon>Vinceae</taxon>
        <taxon>Catharanthinae</taxon>
        <taxon>Catharanthus</taxon>
    </lineage>
</organism>
<protein>
    <submittedName>
        <fullName evidence="1">Uncharacterized protein</fullName>
    </submittedName>
</protein>
<dbReference type="Proteomes" id="UP001060085">
    <property type="component" value="Linkage Group LG04"/>
</dbReference>
<comment type="caution">
    <text evidence="1">The sequence shown here is derived from an EMBL/GenBank/DDBJ whole genome shotgun (WGS) entry which is preliminary data.</text>
</comment>
<name>A0ACC0B959_CATRO</name>
<evidence type="ECO:0000313" key="1">
    <source>
        <dbReference type="EMBL" id="KAI5669199.1"/>
    </source>
</evidence>
<reference evidence="2" key="1">
    <citation type="journal article" date="2023" name="Nat. Plants">
        <title>Single-cell RNA sequencing provides a high-resolution roadmap for understanding the multicellular compartmentation of specialized metabolism.</title>
        <authorList>
            <person name="Sun S."/>
            <person name="Shen X."/>
            <person name="Li Y."/>
            <person name="Li Y."/>
            <person name="Wang S."/>
            <person name="Li R."/>
            <person name="Zhang H."/>
            <person name="Shen G."/>
            <person name="Guo B."/>
            <person name="Wei J."/>
            <person name="Xu J."/>
            <person name="St-Pierre B."/>
            <person name="Chen S."/>
            <person name="Sun C."/>
        </authorList>
    </citation>
    <scope>NUCLEOTIDE SEQUENCE [LARGE SCALE GENOMIC DNA]</scope>
</reference>
<gene>
    <name evidence="1" type="ORF">M9H77_19052</name>
</gene>
<sequence length="91" mass="9787">MALPKLYLNPRVGARASLSKVREGSHRRLVPTLIQTLQFRQVEQQQPLTAVTTSTFSAALFFGRDQSKGGGSSGWNGGNIGSVGQIDTDNL</sequence>